<organism evidence="1 2">
    <name type="scientific">Ambrosiozyma monospora</name>
    <name type="common">Yeast</name>
    <name type="synonym">Endomycopsis monosporus</name>
    <dbReference type="NCBI Taxonomy" id="43982"/>
    <lineage>
        <taxon>Eukaryota</taxon>
        <taxon>Fungi</taxon>
        <taxon>Dikarya</taxon>
        <taxon>Ascomycota</taxon>
        <taxon>Saccharomycotina</taxon>
        <taxon>Pichiomycetes</taxon>
        <taxon>Pichiales</taxon>
        <taxon>Pichiaceae</taxon>
        <taxon>Ambrosiozyma</taxon>
    </lineage>
</organism>
<gene>
    <name evidence="1" type="ORF">Amon02_000558700</name>
</gene>
<keyword evidence="2" id="KW-1185">Reference proteome</keyword>
<evidence type="ECO:0000313" key="1">
    <source>
        <dbReference type="EMBL" id="GME82545.1"/>
    </source>
</evidence>
<proteinExistence type="predicted"/>
<name>A0ACB5T726_AMBMO</name>
<dbReference type="Proteomes" id="UP001165064">
    <property type="component" value="Unassembled WGS sequence"/>
</dbReference>
<accession>A0ACB5T726</accession>
<comment type="caution">
    <text evidence="1">The sequence shown here is derived from an EMBL/GenBank/DDBJ whole genome shotgun (WGS) entry which is preliminary data.</text>
</comment>
<reference evidence="1" key="1">
    <citation type="submission" date="2023-04" db="EMBL/GenBank/DDBJ databases">
        <title>Ambrosiozyma monospora NBRC 10751.</title>
        <authorList>
            <person name="Ichikawa N."/>
            <person name="Sato H."/>
            <person name="Tonouchi N."/>
        </authorList>
    </citation>
    <scope>NUCLEOTIDE SEQUENCE</scope>
    <source>
        <strain evidence="1">NBRC 10751</strain>
    </source>
</reference>
<sequence>MTENKEPTRRLRHIKKETNPNGKTKNIQQVSSLAINKNRELYNFDHFIKNSIPETFRIDVIENDGKLEPPPGFKPFECDQHQIENENLTSRLQDFSLDLVDLRDKEDAAIARKRFRREKKVHTANPTDEFHDPLDDQLYFNFHQRKAKEERRFISADRDKAKADFSDCFESLTFLGVNLKKKDIYEKKVELDTRKGAEKLKIVKSIPKEETKKNDHSADVTPLTGRTDNNKDKQVNNNVGAKGGTKGKVRNGRLSVQEEGDDDDIYTEEELFDIERTLPFITKINDTDDRLELILKYNLTIRELRSFLYRFEELRFKEMELKHQLLTSAPEMDDAAVVEPADLKRRRFDERNRKIGRIMKIKFPDGVILIIDPVSKPTIIFP</sequence>
<protein>
    <submittedName>
        <fullName evidence="1">Unnamed protein product</fullName>
    </submittedName>
</protein>
<evidence type="ECO:0000313" key="2">
    <source>
        <dbReference type="Proteomes" id="UP001165064"/>
    </source>
</evidence>
<dbReference type="EMBL" id="BSXS01004153">
    <property type="protein sequence ID" value="GME82545.1"/>
    <property type="molecule type" value="Genomic_DNA"/>
</dbReference>